<dbReference type="OrthoDB" id="9806940at2"/>
<evidence type="ECO:0000256" key="10">
    <source>
        <dbReference type="ARBA" id="ARBA00049243"/>
    </source>
</evidence>
<name>A0A285RIU2_9BACL</name>
<dbReference type="SMART" id="SM00829">
    <property type="entry name" value="PKS_ER"/>
    <property type="match status" value="1"/>
</dbReference>
<proteinExistence type="inferred from homology"/>
<dbReference type="RefSeq" id="WP_097072281.1">
    <property type="nucleotide sequence ID" value="NZ_OBMQ01000001.1"/>
</dbReference>
<dbReference type="InterPro" id="IPR013154">
    <property type="entry name" value="ADH-like_N"/>
</dbReference>
<sequence length="336" mass="35802">MKAAVVNEFNKSLEIKEVEKPTLERGEILVKIEACGVCHTDLHAAHGDWPVKPKLPLIPGHEGVGVVVEVASDVSSVKIGDRVGIPWLYSACGDCEYCLSGQETLCPNQLNGGYSVDGGYAEYCKAPADYVARIPKEADPVEIAPILCAGVTTYKALKISGAKPGEWVAIYGIGGLGHIALQYAKAMGLNVVAVDISDDKSNLALELGADIAINGLKEDPVEAIKEKVGGVHAAVSVAVSKKAFEQAYQSVRRGGTLVVVGLPNDELPIPIFDTVLNAVTVKGSIVGTRKDMQEAIDFAVRGKVRAMIETTELDNINEVFKRMEEGKINGRVVLKI</sequence>
<evidence type="ECO:0000256" key="8">
    <source>
        <dbReference type="ARBA" id="ARBA00023027"/>
    </source>
</evidence>
<keyword evidence="14" id="KW-1185">Reference proteome</keyword>
<dbReference type="FunFam" id="3.90.180.10:FF:000002">
    <property type="entry name" value="Alcohol dehydrogenase AdhP"/>
    <property type="match status" value="1"/>
</dbReference>
<evidence type="ECO:0000256" key="5">
    <source>
        <dbReference type="ARBA" id="ARBA00022723"/>
    </source>
</evidence>
<dbReference type="EC" id="1.1.1.1" evidence="3"/>
<dbReference type="GO" id="GO:0004022">
    <property type="term" value="F:alcohol dehydrogenase (NAD+) activity"/>
    <property type="evidence" value="ECO:0007669"/>
    <property type="project" value="UniProtKB-EC"/>
</dbReference>
<dbReference type="NCBIfam" id="NF006940">
    <property type="entry name" value="PRK09422.1"/>
    <property type="match status" value="1"/>
</dbReference>
<dbReference type="FunFam" id="3.40.50.720:FF:000039">
    <property type="entry name" value="Alcohol dehydrogenase AdhP"/>
    <property type="match status" value="1"/>
</dbReference>
<reference evidence="14" key="1">
    <citation type="submission" date="2017-08" db="EMBL/GenBank/DDBJ databases">
        <authorList>
            <person name="Varghese N."/>
            <person name="Submissions S."/>
        </authorList>
    </citation>
    <scope>NUCLEOTIDE SEQUENCE [LARGE SCALE GENOMIC DNA]</scope>
    <source>
        <strain evidence="14">JC22</strain>
    </source>
</reference>
<keyword evidence="6 11" id="KW-0862">Zinc</keyword>
<protein>
    <recommendedName>
        <fullName evidence="4">Alcohol dehydrogenase</fullName>
        <ecNumber evidence="3">1.1.1.1</ecNumber>
    </recommendedName>
</protein>
<dbReference type="Proteomes" id="UP000219636">
    <property type="component" value="Unassembled WGS sequence"/>
</dbReference>
<accession>A0A285RIU2</accession>
<comment type="catalytic activity">
    <reaction evidence="9">
        <text>a secondary alcohol + NAD(+) = a ketone + NADH + H(+)</text>
        <dbReference type="Rhea" id="RHEA:10740"/>
        <dbReference type="ChEBI" id="CHEBI:15378"/>
        <dbReference type="ChEBI" id="CHEBI:17087"/>
        <dbReference type="ChEBI" id="CHEBI:35681"/>
        <dbReference type="ChEBI" id="CHEBI:57540"/>
        <dbReference type="ChEBI" id="CHEBI:57945"/>
        <dbReference type="EC" id="1.1.1.1"/>
    </reaction>
</comment>
<dbReference type="InterPro" id="IPR013149">
    <property type="entry name" value="ADH-like_C"/>
</dbReference>
<organism evidence="13 14">
    <name type="scientific">Ureibacillus xyleni</name>
    <dbReference type="NCBI Taxonomy" id="614648"/>
    <lineage>
        <taxon>Bacteria</taxon>
        <taxon>Bacillati</taxon>
        <taxon>Bacillota</taxon>
        <taxon>Bacilli</taxon>
        <taxon>Bacillales</taxon>
        <taxon>Caryophanaceae</taxon>
        <taxon>Ureibacillus</taxon>
    </lineage>
</organism>
<evidence type="ECO:0000256" key="4">
    <source>
        <dbReference type="ARBA" id="ARBA00016352"/>
    </source>
</evidence>
<dbReference type="EMBL" id="OBMQ01000001">
    <property type="protein sequence ID" value="SOB94046.1"/>
    <property type="molecule type" value="Genomic_DNA"/>
</dbReference>
<dbReference type="Pfam" id="PF08240">
    <property type="entry name" value="ADH_N"/>
    <property type="match status" value="1"/>
</dbReference>
<dbReference type="InterPro" id="IPR020843">
    <property type="entry name" value="ER"/>
</dbReference>
<dbReference type="InterPro" id="IPR011032">
    <property type="entry name" value="GroES-like_sf"/>
</dbReference>
<evidence type="ECO:0000256" key="11">
    <source>
        <dbReference type="RuleBase" id="RU361277"/>
    </source>
</evidence>
<evidence type="ECO:0000256" key="2">
    <source>
        <dbReference type="ARBA" id="ARBA00008072"/>
    </source>
</evidence>
<dbReference type="PANTHER" id="PTHR42940">
    <property type="entry name" value="ALCOHOL DEHYDROGENASE 1-RELATED"/>
    <property type="match status" value="1"/>
</dbReference>
<evidence type="ECO:0000256" key="9">
    <source>
        <dbReference type="ARBA" id="ARBA00049164"/>
    </source>
</evidence>
<evidence type="ECO:0000259" key="12">
    <source>
        <dbReference type="SMART" id="SM00829"/>
    </source>
</evidence>
<evidence type="ECO:0000313" key="14">
    <source>
        <dbReference type="Proteomes" id="UP000219636"/>
    </source>
</evidence>
<feature type="domain" description="Enoyl reductase (ER)" evidence="12">
    <location>
        <begin position="8"/>
        <end position="334"/>
    </location>
</feature>
<dbReference type="InterPro" id="IPR036291">
    <property type="entry name" value="NAD(P)-bd_dom_sf"/>
</dbReference>
<dbReference type="InterPro" id="IPR002328">
    <property type="entry name" value="ADH_Zn_CS"/>
</dbReference>
<dbReference type="AlphaFoldDB" id="A0A285RIU2"/>
<dbReference type="CDD" id="cd08297">
    <property type="entry name" value="CAD3"/>
    <property type="match status" value="1"/>
</dbReference>
<keyword evidence="7" id="KW-0560">Oxidoreductase</keyword>
<dbReference type="PANTHER" id="PTHR42940:SF8">
    <property type="entry name" value="VACUOLAR PROTEIN SORTING-ASSOCIATED PROTEIN 11"/>
    <property type="match status" value="1"/>
</dbReference>
<evidence type="ECO:0000256" key="1">
    <source>
        <dbReference type="ARBA" id="ARBA00001947"/>
    </source>
</evidence>
<dbReference type="GO" id="GO:0008270">
    <property type="term" value="F:zinc ion binding"/>
    <property type="evidence" value="ECO:0007669"/>
    <property type="project" value="InterPro"/>
</dbReference>
<evidence type="ECO:0000256" key="6">
    <source>
        <dbReference type="ARBA" id="ARBA00022833"/>
    </source>
</evidence>
<comment type="catalytic activity">
    <reaction evidence="10">
        <text>a primary alcohol + NAD(+) = an aldehyde + NADH + H(+)</text>
        <dbReference type="Rhea" id="RHEA:10736"/>
        <dbReference type="ChEBI" id="CHEBI:15378"/>
        <dbReference type="ChEBI" id="CHEBI:15734"/>
        <dbReference type="ChEBI" id="CHEBI:17478"/>
        <dbReference type="ChEBI" id="CHEBI:57540"/>
        <dbReference type="ChEBI" id="CHEBI:57945"/>
        <dbReference type="EC" id="1.1.1.1"/>
    </reaction>
</comment>
<dbReference type="Pfam" id="PF00107">
    <property type="entry name" value="ADH_zinc_N"/>
    <property type="match status" value="1"/>
</dbReference>
<evidence type="ECO:0000313" key="13">
    <source>
        <dbReference type="EMBL" id="SOB94046.1"/>
    </source>
</evidence>
<dbReference type="PROSITE" id="PS00059">
    <property type="entry name" value="ADH_ZINC"/>
    <property type="match status" value="1"/>
</dbReference>
<dbReference type="Gene3D" id="3.40.50.720">
    <property type="entry name" value="NAD(P)-binding Rossmann-like Domain"/>
    <property type="match status" value="1"/>
</dbReference>
<gene>
    <name evidence="13" type="ORF">SAMN05880501_101742</name>
</gene>
<keyword evidence="8" id="KW-0520">NAD</keyword>
<comment type="similarity">
    <text evidence="2 11">Belongs to the zinc-containing alcohol dehydrogenase family.</text>
</comment>
<keyword evidence="5 11" id="KW-0479">Metal-binding</keyword>
<dbReference type="SUPFAM" id="SSF50129">
    <property type="entry name" value="GroES-like"/>
    <property type="match status" value="1"/>
</dbReference>
<dbReference type="Gene3D" id="3.90.180.10">
    <property type="entry name" value="Medium-chain alcohol dehydrogenases, catalytic domain"/>
    <property type="match status" value="1"/>
</dbReference>
<evidence type="ECO:0000256" key="7">
    <source>
        <dbReference type="ARBA" id="ARBA00023002"/>
    </source>
</evidence>
<dbReference type="SUPFAM" id="SSF51735">
    <property type="entry name" value="NAD(P)-binding Rossmann-fold domains"/>
    <property type="match status" value="1"/>
</dbReference>
<evidence type="ECO:0000256" key="3">
    <source>
        <dbReference type="ARBA" id="ARBA00013190"/>
    </source>
</evidence>
<comment type="cofactor">
    <cofactor evidence="1 11">
        <name>Zn(2+)</name>
        <dbReference type="ChEBI" id="CHEBI:29105"/>
    </cofactor>
</comment>